<protein>
    <submittedName>
        <fullName evidence="2">Uncharacterized protein</fullName>
    </submittedName>
</protein>
<dbReference type="AlphaFoldDB" id="A0A484ARP2"/>
<feature type="compositionally biased region" description="Polar residues" evidence="1">
    <location>
        <begin position="1"/>
        <end position="16"/>
    </location>
</feature>
<comment type="caution">
    <text evidence="2">The sequence shown here is derived from an EMBL/GenBank/DDBJ whole genome shotgun (WGS) entry which is preliminary data.</text>
</comment>
<evidence type="ECO:0000313" key="2">
    <source>
        <dbReference type="EMBL" id="TDG38235.1"/>
    </source>
</evidence>
<evidence type="ECO:0000256" key="1">
    <source>
        <dbReference type="SAM" id="MobiDB-lite"/>
    </source>
</evidence>
<reference evidence="2 3" key="1">
    <citation type="journal article" date="2019" name="J. Hered.">
        <title>An Improved Genome Assembly for Drosophila navojoa, the Basal Species in the mojavensis Cluster.</title>
        <authorList>
            <person name="Vanderlinde T."/>
            <person name="Dupim E.G."/>
            <person name="Nazario-Yepiz N.O."/>
            <person name="Carvalho A.B."/>
        </authorList>
    </citation>
    <scope>NUCLEOTIDE SEQUENCE [LARGE SCALE GENOMIC DNA]</scope>
    <source>
        <strain evidence="2">Navoj_Jal97</strain>
        <tissue evidence="2">Whole organism</tissue>
    </source>
</reference>
<organism evidence="2 3">
    <name type="scientific">Drosophila navojoa</name>
    <name type="common">Fruit fly</name>
    <dbReference type="NCBI Taxonomy" id="7232"/>
    <lineage>
        <taxon>Eukaryota</taxon>
        <taxon>Metazoa</taxon>
        <taxon>Ecdysozoa</taxon>
        <taxon>Arthropoda</taxon>
        <taxon>Hexapoda</taxon>
        <taxon>Insecta</taxon>
        <taxon>Pterygota</taxon>
        <taxon>Neoptera</taxon>
        <taxon>Endopterygota</taxon>
        <taxon>Diptera</taxon>
        <taxon>Brachycera</taxon>
        <taxon>Muscomorpha</taxon>
        <taxon>Ephydroidea</taxon>
        <taxon>Drosophilidae</taxon>
        <taxon>Drosophila</taxon>
    </lineage>
</organism>
<dbReference type="Proteomes" id="UP000295192">
    <property type="component" value="Unassembled WGS sequence"/>
</dbReference>
<gene>
    <name evidence="2" type="ORF">AWZ03_015343</name>
</gene>
<keyword evidence="3" id="KW-1185">Reference proteome</keyword>
<name>A0A484ARP2_DRONA</name>
<accession>A0A484ARP2</accession>
<sequence>SSGAAHSKAMANQQTDRPTDSPKDRPTVTTDGTGKQQQQQQQQNEAINTFGIVAMATSMAANPLAVQCQLLPRLLLLL</sequence>
<feature type="region of interest" description="Disordered" evidence="1">
    <location>
        <begin position="1"/>
        <end position="44"/>
    </location>
</feature>
<feature type="compositionally biased region" description="Basic and acidic residues" evidence="1">
    <location>
        <begin position="17"/>
        <end position="26"/>
    </location>
</feature>
<proteinExistence type="predicted"/>
<evidence type="ECO:0000313" key="3">
    <source>
        <dbReference type="Proteomes" id="UP000295192"/>
    </source>
</evidence>
<feature type="non-terminal residue" evidence="2">
    <location>
        <position position="1"/>
    </location>
</feature>
<dbReference type="EMBL" id="LSRL02007196">
    <property type="protein sequence ID" value="TDG38235.1"/>
    <property type="molecule type" value="Genomic_DNA"/>
</dbReference>